<evidence type="ECO:0000256" key="3">
    <source>
        <dbReference type="ARBA" id="ARBA00022824"/>
    </source>
</evidence>
<dbReference type="GO" id="GO:0006629">
    <property type="term" value="P:lipid metabolic process"/>
    <property type="evidence" value="ECO:0007669"/>
    <property type="project" value="UniProtKB-KW"/>
</dbReference>
<feature type="compositionally biased region" description="Basic and acidic residues" evidence="7">
    <location>
        <begin position="47"/>
        <end position="57"/>
    </location>
</feature>
<accession>A0AAN9T186</accession>
<dbReference type="Pfam" id="PF06775">
    <property type="entry name" value="Seipin"/>
    <property type="match status" value="1"/>
</dbReference>
<organism evidence="9 10">
    <name type="scientific">Psophocarpus tetragonolobus</name>
    <name type="common">Winged bean</name>
    <name type="synonym">Dolichos tetragonolobus</name>
    <dbReference type="NCBI Taxonomy" id="3891"/>
    <lineage>
        <taxon>Eukaryota</taxon>
        <taxon>Viridiplantae</taxon>
        <taxon>Streptophyta</taxon>
        <taxon>Embryophyta</taxon>
        <taxon>Tracheophyta</taxon>
        <taxon>Spermatophyta</taxon>
        <taxon>Magnoliopsida</taxon>
        <taxon>eudicotyledons</taxon>
        <taxon>Gunneridae</taxon>
        <taxon>Pentapetalae</taxon>
        <taxon>rosids</taxon>
        <taxon>fabids</taxon>
        <taxon>Fabales</taxon>
        <taxon>Fabaceae</taxon>
        <taxon>Papilionoideae</taxon>
        <taxon>50 kb inversion clade</taxon>
        <taxon>NPAAA clade</taxon>
        <taxon>indigoferoid/millettioid clade</taxon>
        <taxon>Phaseoleae</taxon>
        <taxon>Psophocarpus</taxon>
    </lineage>
</organism>
<evidence type="ECO:0000256" key="7">
    <source>
        <dbReference type="SAM" id="MobiDB-lite"/>
    </source>
</evidence>
<dbReference type="Proteomes" id="UP001386955">
    <property type="component" value="Unassembled WGS sequence"/>
</dbReference>
<feature type="transmembrane region" description="Helical" evidence="8">
    <location>
        <begin position="133"/>
        <end position="153"/>
    </location>
</feature>
<comment type="subcellular location">
    <subcellularLocation>
        <location evidence="1">Endoplasmic reticulum membrane</location>
        <topology evidence="1">Multi-pass membrane protein</topology>
    </subcellularLocation>
</comment>
<keyword evidence="6 8" id="KW-0472">Membrane</keyword>
<feature type="compositionally biased region" description="Polar residues" evidence="7">
    <location>
        <begin position="58"/>
        <end position="94"/>
    </location>
</feature>
<evidence type="ECO:0000313" key="9">
    <source>
        <dbReference type="EMBL" id="KAK7412497.1"/>
    </source>
</evidence>
<keyword evidence="10" id="KW-1185">Reference proteome</keyword>
<evidence type="ECO:0008006" key="11">
    <source>
        <dbReference type="Google" id="ProtNLM"/>
    </source>
</evidence>
<comment type="caution">
    <text evidence="9">The sequence shown here is derived from an EMBL/GenBank/DDBJ whole genome shotgun (WGS) entry which is preliminary data.</text>
</comment>
<dbReference type="PANTHER" id="PTHR21212:SF0">
    <property type="entry name" value="SEIPIN"/>
    <property type="match status" value="1"/>
</dbReference>
<keyword evidence="5" id="KW-0443">Lipid metabolism</keyword>
<feature type="transmembrane region" description="Helical" evidence="8">
    <location>
        <begin position="427"/>
        <end position="452"/>
    </location>
</feature>
<dbReference type="EMBL" id="JAYMYS010000001">
    <property type="protein sequence ID" value="KAK7412497.1"/>
    <property type="molecule type" value="Genomic_DNA"/>
</dbReference>
<dbReference type="AlphaFoldDB" id="A0AAN9T186"/>
<dbReference type="GO" id="GO:0140042">
    <property type="term" value="P:lipid droplet formation"/>
    <property type="evidence" value="ECO:0007669"/>
    <property type="project" value="UniProtKB-ARBA"/>
</dbReference>
<reference evidence="9 10" key="1">
    <citation type="submission" date="2024-01" db="EMBL/GenBank/DDBJ databases">
        <title>The genomes of 5 underutilized Papilionoideae crops provide insights into root nodulation and disease resistanc.</title>
        <authorList>
            <person name="Jiang F."/>
        </authorList>
    </citation>
    <scope>NUCLEOTIDE SEQUENCE [LARGE SCALE GENOMIC DNA]</scope>
    <source>
        <strain evidence="9">DUOXIRENSHENG_FW03</strain>
        <tissue evidence="9">Leaves</tissue>
    </source>
</reference>
<evidence type="ECO:0000256" key="6">
    <source>
        <dbReference type="ARBA" id="ARBA00023136"/>
    </source>
</evidence>
<evidence type="ECO:0000313" key="10">
    <source>
        <dbReference type="Proteomes" id="UP001386955"/>
    </source>
</evidence>
<keyword evidence="4 8" id="KW-1133">Transmembrane helix</keyword>
<feature type="transmembrane region" description="Helical" evidence="8">
    <location>
        <begin position="205"/>
        <end position="231"/>
    </location>
</feature>
<name>A0AAN9T186_PSOTE</name>
<evidence type="ECO:0000256" key="5">
    <source>
        <dbReference type="ARBA" id="ARBA00023098"/>
    </source>
</evidence>
<evidence type="ECO:0000256" key="2">
    <source>
        <dbReference type="ARBA" id="ARBA00022692"/>
    </source>
</evidence>
<proteinExistence type="predicted"/>
<sequence length="469" mass="52223">MDPPSSIDEDDDVFVDALLHCPSKPSPEPSQSKPLSPPTTIRRRPLRRDLTHADSRRSFQLRNLNKNGNSDEPQQSNASQGDNNEGSTVTSATNDDAAGDSVDSASRLCDSSSSCLELAAGLVISLLGFQMKLLFMFISYPLLFMFYSCMFLMDPLGTTRKGKDLVIGFFNRVCCFVFGFIKPYVCRWFKENDSIWSVAFRCGWGFFWSIYVCCVLFGLLVSSFVFSAFVMKGLVEKPIQMREVLNFDYTKLSPVAYVPIISCADVIGGTSSEGKVDATKWAGERIIPSKHKVQVTVELRLPESGYNTNLGVFQTKVDFLLSNGKAIASSSQPCMLRFRSEPIRLVTTLLKVLPIVTGYISETQTLTVKMRGFVEGDIPTSCLKVTLEQRAEYQPGAGIPEIYDAFLIIESELPLFKRIIWLSKMSLFIWIAMMAFFTELLFALVCCTPIIIPKTRQRVASARGPAPAT</sequence>
<feature type="compositionally biased region" description="Low complexity" evidence="7">
    <location>
        <begin position="29"/>
        <end position="40"/>
    </location>
</feature>
<evidence type="ECO:0000256" key="4">
    <source>
        <dbReference type="ARBA" id="ARBA00022989"/>
    </source>
</evidence>
<evidence type="ECO:0000256" key="8">
    <source>
        <dbReference type="SAM" id="Phobius"/>
    </source>
</evidence>
<keyword evidence="3" id="KW-0256">Endoplasmic reticulum</keyword>
<protein>
    <recommendedName>
        <fullName evidence="11">Seipin</fullName>
    </recommendedName>
</protein>
<dbReference type="GO" id="GO:0005789">
    <property type="term" value="C:endoplasmic reticulum membrane"/>
    <property type="evidence" value="ECO:0007669"/>
    <property type="project" value="UniProtKB-SubCell"/>
</dbReference>
<gene>
    <name evidence="9" type="ORF">VNO78_03961</name>
</gene>
<dbReference type="InterPro" id="IPR009617">
    <property type="entry name" value="Seipin"/>
</dbReference>
<feature type="transmembrane region" description="Helical" evidence="8">
    <location>
        <begin position="165"/>
        <end position="185"/>
    </location>
</feature>
<keyword evidence="2 8" id="KW-0812">Transmembrane</keyword>
<dbReference type="CDD" id="cd23995">
    <property type="entry name" value="Seipin_BSCL2_like"/>
    <property type="match status" value="1"/>
</dbReference>
<evidence type="ECO:0000256" key="1">
    <source>
        <dbReference type="ARBA" id="ARBA00004477"/>
    </source>
</evidence>
<dbReference type="PANTHER" id="PTHR21212">
    <property type="entry name" value="BERNARDINELLI-SEIP CONGENITAL LIPODYSTROPHY 2 HOMOLOG BSCL2 PROTEIN"/>
    <property type="match status" value="1"/>
</dbReference>
<feature type="region of interest" description="Disordered" evidence="7">
    <location>
        <begin position="1"/>
        <end position="98"/>
    </location>
</feature>